<evidence type="ECO:0000313" key="8">
    <source>
        <dbReference type="Proteomes" id="UP000537126"/>
    </source>
</evidence>
<evidence type="ECO:0000256" key="3">
    <source>
        <dbReference type="ARBA" id="ARBA00023125"/>
    </source>
</evidence>
<dbReference type="EMBL" id="JAASRN010000005">
    <property type="protein sequence ID" value="NIK74718.1"/>
    <property type="molecule type" value="Genomic_DNA"/>
</dbReference>
<keyword evidence="8" id="KW-1185">Reference proteome</keyword>
<keyword evidence="1" id="KW-0678">Repressor</keyword>
<proteinExistence type="predicted"/>
<comment type="caution">
    <text evidence="7">The sequence shown here is derived from an EMBL/GenBank/DDBJ whole genome shotgun (WGS) entry which is preliminary data.</text>
</comment>
<dbReference type="Gene3D" id="1.10.10.60">
    <property type="entry name" value="Homeodomain-like"/>
    <property type="match status" value="1"/>
</dbReference>
<dbReference type="InterPro" id="IPR036271">
    <property type="entry name" value="Tet_transcr_reg_TetR-rel_C_sf"/>
</dbReference>
<reference evidence="7 8" key="1">
    <citation type="submission" date="2020-03" db="EMBL/GenBank/DDBJ databases">
        <title>Genomic Encyclopedia of Type Strains, Phase IV (KMG-IV): sequencing the most valuable type-strain genomes for metagenomic binning, comparative biology and taxonomic classification.</title>
        <authorList>
            <person name="Goeker M."/>
        </authorList>
    </citation>
    <scope>NUCLEOTIDE SEQUENCE [LARGE SCALE GENOMIC DNA]</scope>
    <source>
        <strain evidence="7 8">DSM 5718</strain>
    </source>
</reference>
<keyword evidence="2" id="KW-0805">Transcription regulation</keyword>
<accession>A0A846MSP0</accession>
<dbReference type="InterPro" id="IPR050109">
    <property type="entry name" value="HTH-type_TetR-like_transc_reg"/>
</dbReference>
<protein>
    <submittedName>
        <fullName evidence="7">AcrR family transcriptional regulator</fullName>
    </submittedName>
</protein>
<dbReference type="Pfam" id="PF00440">
    <property type="entry name" value="TetR_N"/>
    <property type="match status" value="1"/>
</dbReference>
<dbReference type="Proteomes" id="UP000537126">
    <property type="component" value="Unassembled WGS sequence"/>
</dbReference>
<feature type="DNA-binding region" description="H-T-H motif" evidence="5">
    <location>
        <begin position="25"/>
        <end position="44"/>
    </location>
</feature>
<feature type="domain" description="HTH tetR-type" evidence="6">
    <location>
        <begin position="2"/>
        <end position="62"/>
    </location>
</feature>
<dbReference type="RefSeq" id="WP_166920761.1">
    <property type="nucleotide sequence ID" value="NZ_JAASRN010000005.1"/>
</dbReference>
<keyword evidence="3 5" id="KW-0238">DNA-binding</keyword>
<organism evidence="7 8">
    <name type="scientific">Thermonema lapsum</name>
    <dbReference type="NCBI Taxonomy" id="28195"/>
    <lineage>
        <taxon>Bacteria</taxon>
        <taxon>Pseudomonadati</taxon>
        <taxon>Bacteroidota</taxon>
        <taxon>Cytophagia</taxon>
        <taxon>Cytophagales</taxon>
        <taxon>Thermonemataceae</taxon>
        <taxon>Thermonema</taxon>
    </lineage>
</organism>
<dbReference type="GO" id="GO:0000976">
    <property type="term" value="F:transcription cis-regulatory region binding"/>
    <property type="evidence" value="ECO:0007669"/>
    <property type="project" value="TreeGrafter"/>
</dbReference>
<evidence type="ECO:0000256" key="5">
    <source>
        <dbReference type="PROSITE-ProRule" id="PRU00335"/>
    </source>
</evidence>
<name>A0A846MSP0_9BACT</name>
<dbReference type="AlphaFoldDB" id="A0A846MSP0"/>
<dbReference type="Gene3D" id="1.10.357.10">
    <property type="entry name" value="Tetracycline Repressor, domain 2"/>
    <property type="match status" value="1"/>
</dbReference>
<evidence type="ECO:0000313" key="7">
    <source>
        <dbReference type="EMBL" id="NIK74718.1"/>
    </source>
</evidence>
<dbReference type="PROSITE" id="PS50977">
    <property type="entry name" value="HTH_TETR_2"/>
    <property type="match status" value="1"/>
</dbReference>
<evidence type="ECO:0000256" key="2">
    <source>
        <dbReference type="ARBA" id="ARBA00023015"/>
    </source>
</evidence>
<dbReference type="SUPFAM" id="SSF46689">
    <property type="entry name" value="Homeodomain-like"/>
    <property type="match status" value="1"/>
</dbReference>
<dbReference type="PANTHER" id="PTHR30055">
    <property type="entry name" value="HTH-TYPE TRANSCRIPTIONAL REGULATOR RUTR"/>
    <property type="match status" value="1"/>
</dbReference>
<evidence type="ECO:0000256" key="4">
    <source>
        <dbReference type="ARBA" id="ARBA00023163"/>
    </source>
</evidence>
<keyword evidence="4" id="KW-0804">Transcription</keyword>
<evidence type="ECO:0000259" key="6">
    <source>
        <dbReference type="PROSITE" id="PS50977"/>
    </source>
</evidence>
<dbReference type="InterPro" id="IPR001647">
    <property type="entry name" value="HTH_TetR"/>
</dbReference>
<dbReference type="GO" id="GO:0003700">
    <property type="term" value="F:DNA-binding transcription factor activity"/>
    <property type="evidence" value="ECO:0007669"/>
    <property type="project" value="TreeGrafter"/>
</dbReference>
<dbReference type="InterPro" id="IPR009057">
    <property type="entry name" value="Homeodomain-like_sf"/>
</dbReference>
<dbReference type="SUPFAM" id="SSF48498">
    <property type="entry name" value="Tetracyclin repressor-like, C-terminal domain"/>
    <property type="match status" value="1"/>
</dbReference>
<sequence>MEEAKERVIQKADELFRMYGLRSVTMDDLARALAMSKRTLYQLFEDKRELVKQAISYKMKENHCIVKDAREKAQNAIEELILIFQHFRTVITALKPTFLYELGRYFPEAWQFFHEYKNEVIRKQVEENLNRGVAEGIYRADLRIDILAAMRVEQVFTVFNPHVFPPEKFHFVEVQEELLKHFIYGVLSEKGLQLVKKYEEEGKLWLNK</sequence>
<gene>
    <name evidence="7" type="ORF">FHS56_002250</name>
</gene>
<evidence type="ECO:0000256" key="1">
    <source>
        <dbReference type="ARBA" id="ARBA00022491"/>
    </source>
</evidence>
<dbReference type="PANTHER" id="PTHR30055:SF175">
    <property type="entry name" value="HTH-TYPE TRANSCRIPTIONAL REPRESSOR KSTR2"/>
    <property type="match status" value="1"/>
</dbReference>